<dbReference type="OrthoDB" id="5046242at2759"/>
<comment type="caution">
    <text evidence="9">The sequence shown here is derived from an EMBL/GenBank/DDBJ whole genome shotgun (WGS) entry which is preliminary data.</text>
</comment>
<protein>
    <recommendedName>
        <fullName evidence="6">Amine oxidase</fullName>
        <ecNumber evidence="6">1.4.3.-</ecNumber>
    </recommendedName>
</protein>
<dbReference type="InterPro" id="IPR001613">
    <property type="entry name" value="Flavin_amine_oxidase"/>
</dbReference>
<accession>A0A5Q4BN97</accession>
<dbReference type="EC" id="1.4.3.-" evidence="6"/>
<dbReference type="PANTHER" id="PTHR43563">
    <property type="entry name" value="AMINE OXIDASE"/>
    <property type="match status" value="1"/>
</dbReference>
<sequence>MVESNYSSVRAKECRCVGKLSKPEPKRTVKPNSEDPEHDAFGHQPYMRLSVLDASLVKRHTALYYAALLPSNTRLEIHHDTRMNDSPTEKTHTYDCVVVGAGYSGLAAARLLKDSGKNVLVLEARNRVGGRARTIPLDNGDYWDVGASFLGDQQDLMYALAEEFDVPLFTPPTGGKTVLAYRGKARGYRGLIPPMRPWEVLDVGLFVRRFEKLCESVDVDEPWRTPGAEELDRVTVHEWLRKGAWTQATIDMGSLAFEATLGQNTSCVSMLHALFFFRAAAGFTSALSSENGAQHHLVTGGGQAIADKLRERLGDDVVRLGEPVRGITRAETLATIRTDKGEYRARRVILAVPPPHVLKIDFSPRLPVEKVTLLQNMPMGAFSKVYATYKTPFWRDKGLTGESTNPTGFLGVTYDATPPSGYPAKLVGFIAGTRTREFVGFGAEQRRHVALAGFAAAFGPEALDPDDFFYHNMMMEEEWSAGCPMATPAPGMWTLLGEWLRKPVGAIHWAGTETSTKHYGYMEGAVFAGQRAAREVLEDLKWKI</sequence>
<evidence type="ECO:0000259" key="8">
    <source>
        <dbReference type="Pfam" id="PF01593"/>
    </source>
</evidence>
<reference evidence="9 10" key="1">
    <citation type="journal article" date="2019" name="Sci. Rep.">
        <title>Colletotrichum shisoi sp. nov., an anthracnose pathogen of Perilla frutescens in Japan: molecular phylogenetic, morphological and genomic evidence.</title>
        <authorList>
            <person name="Gan P."/>
            <person name="Tsushima A."/>
            <person name="Hiroyama R."/>
            <person name="Narusaka M."/>
            <person name="Takano Y."/>
            <person name="Narusaka Y."/>
            <person name="Kawaradani M."/>
            <person name="Damm U."/>
            <person name="Shirasu K."/>
        </authorList>
    </citation>
    <scope>NUCLEOTIDE SEQUENCE [LARGE SCALE GENOMIC DNA]</scope>
    <source>
        <strain evidence="9 10">PG-2018a</strain>
    </source>
</reference>
<evidence type="ECO:0000313" key="9">
    <source>
        <dbReference type="EMBL" id="TQN68087.1"/>
    </source>
</evidence>
<dbReference type="InterPro" id="IPR002937">
    <property type="entry name" value="Amino_oxidase"/>
</dbReference>
<name>A0A5Q4BN97_9PEZI</name>
<proteinExistence type="inferred from homology"/>
<dbReference type="InterPro" id="IPR050703">
    <property type="entry name" value="Flavin_MAO"/>
</dbReference>
<gene>
    <name evidence="9" type="primary">AofH</name>
    <name evidence="9" type="ORF">CSHISOI_07389</name>
</gene>
<keyword evidence="10" id="KW-1185">Reference proteome</keyword>
<evidence type="ECO:0000313" key="10">
    <source>
        <dbReference type="Proteomes" id="UP000326340"/>
    </source>
</evidence>
<dbReference type="SUPFAM" id="SSF54373">
    <property type="entry name" value="FAD-linked reductases, C-terminal domain"/>
    <property type="match status" value="1"/>
</dbReference>
<evidence type="ECO:0000256" key="6">
    <source>
        <dbReference type="RuleBase" id="RU362067"/>
    </source>
</evidence>
<dbReference type="PANTHER" id="PTHR43563:SF1">
    <property type="entry name" value="AMINE OXIDASE [FLAVIN-CONTAINING] B"/>
    <property type="match status" value="1"/>
</dbReference>
<dbReference type="Gene3D" id="1.10.405.10">
    <property type="entry name" value="Guanine Nucleotide Dissociation Inhibitor, domain 1"/>
    <property type="match status" value="1"/>
</dbReference>
<comment type="cofactor">
    <cofactor evidence="1 6">
        <name>FAD</name>
        <dbReference type="ChEBI" id="CHEBI:57692"/>
    </cofactor>
</comment>
<keyword evidence="3 6" id="KW-0560">Oxidoreductase</keyword>
<dbReference type="Pfam" id="PF01593">
    <property type="entry name" value="Amino_oxidase"/>
    <property type="match status" value="1"/>
</dbReference>
<evidence type="ECO:0000256" key="4">
    <source>
        <dbReference type="ARBA" id="ARBA00048448"/>
    </source>
</evidence>
<feature type="binding site" evidence="5">
    <location>
        <begin position="123"/>
        <end position="124"/>
    </location>
    <ligand>
        <name>FAD</name>
        <dbReference type="ChEBI" id="CHEBI:57692"/>
    </ligand>
</feature>
<dbReference type="InterPro" id="IPR036188">
    <property type="entry name" value="FAD/NAD-bd_sf"/>
</dbReference>
<feature type="domain" description="Amine oxidase" evidence="8">
    <location>
        <begin position="104"/>
        <end position="537"/>
    </location>
</feature>
<keyword evidence="6" id="KW-0285">Flavoprotein</keyword>
<keyword evidence="6" id="KW-0274">FAD</keyword>
<evidence type="ECO:0000256" key="2">
    <source>
        <dbReference type="ARBA" id="ARBA00005995"/>
    </source>
</evidence>
<comment type="similarity">
    <text evidence="2 6">Belongs to the flavin monoamine oxidase family.</text>
</comment>
<evidence type="ECO:0000256" key="3">
    <source>
        <dbReference type="ARBA" id="ARBA00023002"/>
    </source>
</evidence>
<dbReference type="Gene3D" id="3.90.660.10">
    <property type="match status" value="1"/>
</dbReference>
<feature type="binding site" evidence="5">
    <location>
        <position position="513"/>
    </location>
    <ligand>
        <name>FAD</name>
        <dbReference type="ChEBI" id="CHEBI:57692"/>
    </ligand>
</feature>
<feature type="binding site" evidence="5">
    <location>
        <position position="324"/>
    </location>
    <ligand>
        <name>FAD</name>
        <dbReference type="ChEBI" id="CHEBI:57692"/>
    </ligand>
</feature>
<dbReference type="EMBL" id="PUHP01000770">
    <property type="protein sequence ID" value="TQN68087.1"/>
    <property type="molecule type" value="Genomic_DNA"/>
</dbReference>
<organism evidence="9 10">
    <name type="scientific">Colletotrichum shisoi</name>
    <dbReference type="NCBI Taxonomy" id="2078593"/>
    <lineage>
        <taxon>Eukaryota</taxon>
        <taxon>Fungi</taxon>
        <taxon>Dikarya</taxon>
        <taxon>Ascomycota</taxon>
        <taxon>Pezizomycotina</taxon>
        <taxon>Sordariomycetes</taxon>
        <taxon>Hypocreomycetidae</taxon>
        <taxon>Glomerellales</taxon>
        <taxon>Glomerellaceae</taxon>
        <taxon>Colletotrichum</taxon>
        <taxon>Colletotrichum destructivum species complex</taxon>
    </lineage>
</organism>
<comment type="catalytic activity">
    <reaction evidence="4">
        <text>a secondary aliphatic amine + O2 + H2O = a primary amine + an aldehyde + H2O2</text>
        <dbReference type="Rhea" id="RHEA:26414"/>
        <dbReference type="ChEBI" id="CHEBI:15377"/>
        <dbReference type="ChEBI" id="CHEBI:15379"/>
        <dbReference type="ChEBI" id="CHEBI:16240"/>
        <dbReference type="ChEBI" id="CHEBI:17478"/>
        <dbReference type="ChEBI" id="CHEBI:58855"/>
        <dbReference type="ChEBI" id="CHEBI:65296"/>
        <dbReference type="EC" id="1.4.3.4"/>
    </reaction>
</comment>
<dbReference type="Proteomes" id="UP000326340">
    <property type="component" value="Unassembled WGS sequence"/>
</dbReference>
<dbReference type="SUPFAM" id="SSF51905">
    <property type="entry name" value="FAD/NAD(P)-binding domain"/>
    <property type="match status" value="1"/>
</dbReference>
<evidence type="ECO:0000256" key="7">
    <source>
        <dbReference type="SAM" id="MobiDB-lite"/>
    </source>
</evidence>
<feature type="binding site" evidence="5">
    <location>
        <position position="104"/>
    </location>
    <ligand>
        <name>FAD</name>
        <dbReference type="ChEBI" id="CHEBI:57692"/>
    </ligand>
</feature>
<dbReference type="AlphaFoldDB" id="A0A5Q4BN97"/>
<evidence type="ECO:0000256" key="5">
    <source>
        <dbReference type="PIRSR" id="PIRSR601613-1"/>
    </source>
</evidence>
<evidence type="ECO:0000256" key="1">
    <source>
        <dbReference type="ARBA" id="ARBA00001974"/>
    </source>
</evidence>
<dbReference type="PRINTS" id="PR00757">
    <property type="entry name" value="AMINEOXDASEF"/>
</dbReference>
<feature type="binding site" evidence="5">
    <location>
        <position position="429"/>
    </location>
    <ligand>
        <name>substrate</name>
    </ligand>
</feature>
<dbReference type="GO" id="GO:0097621">
    <property type="term" value="F:monoamine oxidase activity"/>
    <property type="evidence" value="ECO:0007669"/>
    <property type="project" value="UniProtKB-EC"/>
</dbReference>
<dbReference type="Gene3D" id="3.50.50.60">
    <property type="entry name" value="FAD/NAD(P)-binding domain"/>
    <property type="match status" value="1"/>
</dbReference>
<feature type="region of interest" description="Disordered" evidence="7">
    <location>
        <begin position="22"/>
        <end position="41"/>
    </location>
</feature>